<dbReference type="EMBL" id="DF974106">
    <property type="protein sequence ID" value="GAU45194.1"/>
    <property type="molecule type" value="Genomic_DNA"/>
</dbReference>
<dbReference type="OrthoDB" id="1932527at2759"/>
<reference evidence="2" key="1">
    <citation type="journal article" date="2017" name="Front. Plant Sci.">
        <title>Climate Clever Clovers: New Paradigm to Reduce the Environmental Footprint of Ruminants by Breeding Low Methanogenic Forages Utilizing Haplotype Variation.</title>
        <authorList>
            <person name="Kaur P."/>
            <person name="Appels R."/>
            <person name="Bayer P.E."/>
            <person name="Keeble-Gagnere G."/>
            <person name="Wang J."/>
            <person name="Hirakawa H."/>
            <person name="Shirasawa K."/>
            <person name="Vercoe P."/>
            <person name="Stefanova K."/>
            <person name="Durmic Z."/>
            <person name="Nichols P."/>
            <person name="Revell C."/>
            <person name="Isobe S.N."/>
            <person name="Edwards D."/>
            <person name="Erskine W."/>
        </authorList>
    </citation>
    <scope>NUCLEOTIDE SEQUENCE [LARGE SCALE GENOMIC DNA]</scope>
    <source>
        <strain evidence="2">cv. Daliak</strain>
    </source>
</reference>
<dbReference type="PANTHER" id="PTHR46890">
    <property type="entry name" value="NON-LTR RETROLELEMENT REVERSE TRANSCRIPTASE-LIKE PROTEIN-RELATED"/>
    <property type="match status" value="1"/>
</dbReference>
<evidence type="ECO:0008006" key="3">
    <source>
        <dbReference type="Google" id="ProtNLM"/>
    </source>
</evidence>
<keyword evidence="2" id="KW-1185">Reference proteome</keyword>
<protein>
    <recommendedName>
        <fullName evidence="3">Reverse transcriptase domain-containing protein</fullName>
    </recommendedName>
</protein>
<evidence type="ECO:0000313" key="2">
    <source>
        <dbReference type="Proteomes" id="UP000242715"/>
    </source>
</evidence>
<dbReference type="InterPro" id="IPR052343">
    <property type="entry name" value="Retrotransposon-Effector_Assoc"/>
</dbReference>
<accession>A0A2Z6NL98</accession>
<gene>
    <name evidence="1" type="ORF">TSUD_138990</name>
</gene>
<dbReference type="PANTHER" id="PTHR46890:SF48">
    <property type="entry name" value="RNA-DIRECTED DNA POLYMERASE"/>
    <property type="match status" value="1"/>
</dbReference>
<evidence type="ECO:0000313" key="1">
    <source>
        <dbReference type="EMBL" id="GAU45194.1"/>
    </source>
</evidence>
<organism evidence="1 2">
    <name type="scientific">Trifolium subterraneum</name>
    <name type="common">Subterranean clover</name>
    <dbReference type="NCBI Taxonomy" id="3900"/>
    <lineage>
        <taxon>Eukaryota</taxon>
        <taxon>Viridiplantae</taxon>
        <taxon>Streptophyta</taxon>
        <taxon>Embryophyta</taxon>
        <taxon>Tracheophyta</taxon>
        <taxon>Spermatophyta</taxon>
        <taxon>Magnoliopsida</taxon>
        <taxon>eudicotyledons</taxon>
        <taxon>Gunneridae</taxon>
        <taxon>Pentapetalae</taxon>
        <taxon>rosids</taxon>
        <taxon>fabids</taxon>
        <taxon>Fabales</taxon>
        <taxon>Fabaceae</taxon>
        <taxon>Papilionoideae</taxon>
        <taxon>50 kb inversion clade</taxon>
        <taxon>NPAAA clade</taxon>
        <taxon>Hologalegina</taxon>
        <taxon>IRL clade</taxon>
        <taxon>Trifolieae</taxon>
        <taxon>Trifolium</taxon>
    </lineage>
</organism>
<dbReference type="Proteomes" id="UP000242715">
    <property type="component" value="Unassembled WGS sequence"/>
</dbReference>
<dbReference type="AlphaFoldDB" id="A0A2Z6NL98"/>
<proteinExistence type="predicted"/>
<name>A0A2Z6NL98_TRISU</name>
<sequence>MRVGSSTLEGVAPIRLAVESHLTSHFKADSIERPGVDNLIFKQLKPAEVSSLIKPFSLEEVKAAVWDCDSYKSPSPDGVNFGFIKDFWEEMKGDIMRFIVEFHRNDKFTKGLNATFIITLIPKCDLGISNCVLKDRQILDGILIANEVVDEARRAKNELMMFKVDFEKAVMGRMGFPTLWRKWIKECICTATTPVLVNGSPIDEFPLERGLRQGDPLSPFSILNGRRALTCVDGCNGGAELIYWV</sequence>